<evidence type="ECO:0000256" key="1">
    <source>
        <dbReference type="ARBA" id="ARBA00004906"/>
    </source>
</evidence>
<comment type="pathway">
    <text evidence="1">Protein modification; protein ubiquitination.</text>
</comment>
<dbReference type="AlphaFoldDB" id="A0AAJ7L9V3"/>
<dbReference type="PANTHER" id="PTHR24136">
    <property type="entry name" value="SOWAH (DROSOPHILA) HOMOLOG"/>
    <property type="match status" value="1"/>
</dbReference>
<feature type="repeat" description="ANK" evidence="6">
    <location>
        <begin position="122"/>
        <end position="154"/>
    </location>
</feature>
<dbReference type="Proteomes" id="UP000694890">
    <property type="component" value="Linkage group LG5"/>
</dbReference>
<feature type="repeat" description="ANK" evidence="6">
    <location>
        <begin position="253"/>
        <end position="285"/>
    </location>
</feature>
<dbReference type="PROSITE" id="PS50088">
    <property type="entry name" value="ANK_REPEAT"/>
    <property type="match status" value="5"/>
</dbReference>
<dbReference type="PROSITE" id="PS50297">
    <property type="entry name" value="ANK_REP_REGION"/>
    <property type="match status" value="4"/>
</dbReference>
<dbReference type="Gene3D" id="1.25.40.20">
    <property type="entry name" value="Ankyrin repeat-containing domain"/>
    <property type="match status" value="1"/>
</dbReference>
<dbReference type="PANTHER" id="PTHR24136:SF18">
    <property type="entry name" value="ANKYRIN REPEAT AND SOCS BOX PROTEIN 5"/>
    <property type="match status" value="1"/>
</dbReference>
<proteinExistence type="inferred from homology"/>
<reference evidence="10" key="1">
    <citation type="submission" date="2025-08" db="UniProtKB">
        <authorList>
            <consortium name="RefSeq"/>
        </authorList>
    </citation>
    <scope>IDENTIFICATION</scope>
    <source>
        <tissue evidence="10">Brain</tissue>
    </source>
</reference>
<evidence type="ECO:0000256" key="2">
    <source>
        <dbReference type="ARBA" id="ARBA00005949"/>
    </source>
</evidence>
<evidence type="ECO:0000256" key="3">
    <source>
        <dbReference type="ARBA" id="ARBA00022737"/>
    </source>
</evidence>
<sequence>MCVEHNNNKAIQPIASLRSLPSLLSPPALLQLSLNGNRVRTGRGNMPEVSSGAPEVSRKRGAETGSLTERSPERKKACWGILTSQGSWADRSPLHEAASQGRLLALRTLLAQGYHANNVTIDHVTPLHEACLSGHVACVRALITAGANVNAATIDGVTPLYNCCASGSVGCMELLLQNGAHVHTPHAHFPSALHEACKRGSSQCVESLLSHGADPDYEVPHLGSPLYMSCLHRHTACSEILLHTGASVNVGRGGDSPLHAAVRQDSADQVSVLLDYGADVNLRDSNNQRPVELAPPGGKTQQLLLAFEVSPRSLCQLCRLQIRKLIGRSRLEQLPRLPLPSLLTRYLEHT</sequence>
<organism evidence="9 10">
    <name type="scientific">Lates calcarifer</name>
    <name type="common">Barramundi</name>
    <name type="synonym">Holocentrus calcarifer</name>
    <dbReference type="NCBI Taxonomy" id="8187"/>
    <lineage>
        <taxon>Eukaryota</taxon>
        <taxon>Metazoa</taxon>
        <taxon>Chordata</taxon>
        <taxon>Craniata</taxon>
        <taxon>Vertebrata</taxon>
        <taxon>Euteleostomi</taxon>
        <taxon>Actinopterygii</taxon>
        <taxon>Neopterygii</taxon>
        <taxon>Teleostei</taxon>
        <taxon>Neoteleostei</taxon>
        <taxon>Acanthomorphata</taxon>
        <taxon>Carangaria</taxon>
        <taxon>Carangaria incertae sedis</taxon>
        <taxon>Centropomidae</taxon>
        <taxon>Lates</taxon>
    </lineage>
</organism>
<dbReference type="SUPFAM" id="SSF158235">
    <property type="entry name" value="SOCS box-like"/>
    <property type="match status" value="1"/>
</dbReference>
<evidence type="ECO:0000256" key="7">
    <source>
        <dbReference type="SAM" id="MobiDB-lite"/>
    </source>
</evidence>
<evidence type="ECO:0000313" key="9">
    <source>
        <dbReference type="Proteomes" id="UP000694890"/>
    </source>
</evidence>
<dbReference type="FunFam" id="1.25.40.20:FF:000016">
    <property type="entry name" value="Ankyrin repeat and SOCS box containing 5"/>
    <property type="match status" value="1"/>
</dbReference>
<dbReference type="InterPro" id="IPR051573">
    <property type="entry name" value="Ankyrin-SOCS_box_domain"/>
</dbReference>
<dbReference type="GO" id="GO:0045732">
    <property type="term" value="P:positive regulation of protein catabolic process"/>
    <property type="evidence" value="ECO:0007669"/>
    <property type="project" value="TreeGrafter"/>
</dbReference>
<protein>
    <submittedName>
        <fullName evidence="10">Ankyrin repeat and SOCS box protein 5 isoform X1</fullName>
    </submittedName>
</protein>
<evidence type="ECO:0000259" key="8">
    <source>
        <dbReference type="PROSITE" id="PS50225"/>
    </source>
</evidence>
<dbReference type="PROSITE" id="PS50225">
    <property type="entry name" value="SOCS"/>
    <property type="match status" value="1"/>
</dbReference>
<evidence type="ECO:0000256" key="4">
    <source>
        <dbReference type="ARBA" id="ARBA00022786"/>
    </source>
</evidence>
<dbReference type="RefSeq" id="XP_018516357.1">
    <property type="nucleotide sequence ID" value="XM_018660841.2"/>
</dbReference>
<dbReference type="InterPro" id="IPR036036">
    <property type="entry name" value="SOCS_box-like_dom_sf"/>
</dbReference>
<dbReference type="KEGG" id="lcf:108872917"/>
<dbReference type="SUPFAM" id="SSF48403">
    <property type="entry name" value="Ankyrin repeat"/>
    <property type="match status" value="1"/>
</dbReference>
<keyword evidence="3" id="KW-0677">Repeat</keyword>
<feature type="region of interest" description="Disordered" evidence="7">
    <location>
        <begin position="39"/>
        <end position="72"/>
    </location>
</feature>
<name>A0AAJ7L9V3_LATCA</name>
<dbReference type="GO" id="GO:0035556">
    <property type="term" value="P:intracellular signal transduction"/>
    <property type="evidence" value="ECO:0007669"/>
    <property type="project" value="InterPro"/>
</dbReference>
<gene>
    <name evidence="10" type="primary">LOC108872917</name>
</gene>
<dbReference type="Pfam" id="PF07525">
    <property type="entry name" value="SOCS_box"/>
    <property type="match status" value="1"/>
</dbReference>
<dbReference type="Gene3D" id="1.10.750.20">
    <property type="entry name" value="SOCS box"/>
    <property type="match status" value="1"/>
</dbReference>
<feature type="domain" description="SOCS box" evidence="8">
    <location>
        <begin position="310"/>
        <end position="350"/>
    </location>
</feature>
<evidence type="ECO:0000313" key="10">
    <source>
        <dbReference type="RefSeq" id="XP_018516357.1"/>
    </source>
</evidence>
<comment type="similarity">
    <text evidence="2">Belongs to the ankyrin SOCS box (ASB) family.</text>
</comment>
<keyword evidence="5 6" id="KW-0040">ANK repeat</keyword>
<dbReference type="Pfam" id="PF12796">
    <property type="entry name" value="Ank_2"/>
    <property type="match status" value="2"/>
</dbReference>
<dbReference type="FunFam" id="1.10.750.20:FF:000001">
    <property type="entry name" value="Ankyrin repeat and SOCS box containing 1"/>
    <property type="match status" value="1"/>
</dbReference>
<dbReference type="SMART" id="SM00969">
    <property type="entry name" value="SOCS_box"/>
    <property type="match status" value="1"/>
</dbReference>
<dbReference type="GeneID" id="108872917"/>
<keyword evidence="4" id="KW-0833">Ubl conjugation pathway</keyword>
<feature type="repeat" description="ANK" evidence="6">
    <location>
        <begin position="89"/>
        <end position="121"/>
    </location>
</feature>
<dbReference type="InterPro" id="IPR036770">
    <property type="entry name" value="Ankyrin_rpt-contain_sf"/>
</dbReference>
<evidence type="ECO:0000256" key="5">
    <source>
        <dbReference type="ARBA" id="ARBA00023043"/>
    </source>
</evidence>
<dbReference type="SMART" id="SM00248">
    <property type="entry name" value="ANK"/>
    <property type="match status" value="6"/>
</dbReference>
<accession>A0AAJ7L9V3</accession>
<dbReference type="InterPro" id="IPR002110">
    <property type="entry name" value="Ankyrin_rpt"/>
</dbReference>
<dbReference type="InterPro" id="IPR001496">
    <property type="entry name" value="SOCS_box"/>
</dbReference>
<evidence type="ECO:0000256" key="6">
    <source>
        <dbReference type="PROSITE-ProRule" id="PRU00023"/>
    </source>
</evidence>
<dbReference type="GO" id="GO:0016567">
    <property type="term" value="P:protein ubiquitination"/>
    <property type="evidence" value="ECO:0007669"/>
    <property type="project" value="TreeGrafter"/>
</dbReference>
<feature type="repeat" description="ANK" evidence="6">
    <location>
        <begin position="155"/>
        <end position="187"/>
    </location>
</feature>
<feature type="repeat" description="ANK" evidence="6">
    <location>
        <begin position="188"/>
        <end position="220"/>
    </location>
</feature>